<dbReference type="Proteomes" id="UP000887576">
    <property type="component" value="Unplaced"/>
</dbReference>
<proteinExistence type="predicted"/>
<dbReference type="WBParaSite" id="JU765_v2.g19462.t2">
    <property type="protein sequence ID" value="JU765_v2.g19462.t2"/>
    <property type="gene ID" value="JU765_v2.g19462"/>
</dbReference>
<name>A0AC34QUS4_9BILA</name>
<accession>A0AC34QUS4</accession>
<reference evidence="2" key="1">
    <citation type="submission" date="2025-08" db="UniProtKB">
        <authorList>
            <consortium name="WormBaseParasite"/>
        </authorList>
    </citation>
    <scope>IDENTIFICATION</scope>
</reference>
<protein>
    <submittedName>
        <fullName evidence="2">Tropomodulin</fullName>
    </submittedName>
</protein>
<sequence length="387" mass="43899">MIPVSKNFSYYAEEATLTAPPASRTQAKLYGRDFREYDDNDIESLLGKLSVDEMEELNSDFDPDNSMLPPSQRCKDQTTKSPTGPYQRENLLKHLEESAKNDPDWQEAVPYSPGLKRGKVFEPKEDTIEAIKKEDATPMPIELDIDEEDELDTMLVDAPEKDLVDLAGILGMHNVLNQGQYYNAVKGKGQDENTGFAFNNIVKAYQPRLVPDEGENDTDVEACIQQLEQGKEDLKDVNINNMKRVSKERIRSLIDAARNSKHIEQFSLSNTAIGDVEARGLIELIEESPTLKVLNVSSNYISPELLAKMLKATLKQQSLIEFRADNQRQSILGHQIEMDMMMSVEENETILRVGVSFQSMEARNRVAEALERNYERLRLKRLGKLPN</sequence>
<evidence type="ECO:0000313" key="1">
    <source>
        <dbReference type="Proteomes" id="UP000887576"/>
    </source>
</evidence>
<evidence type="ECO:0000313" key="2">
    <source>
        <dbReference type="WBParaSite" id="JU765_v2.g19462.t2"/>
    </source>
</evidence>
<organism evidence="1 2">
    <name type="scientific">Panagrolaimus sp. JU765</name>
    <dbReference type="NCBI Taxonomy" id="591449"/>
    <lineage>
        <taxon>Eukaryota</taxon>
        <taxon>Metazoa</taxon>
        <taxon>Ecdysozoa</taxon>
        <taxon>Nematoda</taxon>
        <taxon>Chromadorea</taxon>
        <taxon>Rhabditida</taxon>
        <taxon>Tylenchina</taxon>
        <taxon>Panagrolaimomorpha</taxon>
        <taxon>Panagrolaimoidea</taxon>
        <taxon>Panagrolaimidae</taxon>
        <taxon>Panagrolaimus</taxon>
    </lineage>
</organism>